<dbReference type="Proteomes" id="UP000199545">
    <property type="component" value="Unassembled WGS sequence"/>
</dbReference>
<feature type="compositionally biased region" description="Low complexity" evidence="2">
    <location>
        <begin position="212"/>
        <end position="225"/>
    </location>
</feature>
<proteinExistence type="predicted"/>
<feature type="region of interest" description="Disordered" evidence="2">
    <location>
        <begin position="328"/>
        <end position="353"/>
    </location>
</feature>
<keyword evidence="1" id="KW-0175">Coiled coil</keyword>
<feature type="region of interest" description="Disordered" evidence="2">
    <location>
        <begin position="183"/>
        <end position="237"/>
    </location>
</feature>
<feature type="compositionally biased region" description="Polar residues" evidence="2">
    <location>
        <begin position="334"/>
        <end position="345"/>
    </location>
</feature>
<feature type="region of interest" description="Disordered" evidence="2">
    <location>
        <begin position="404"/>
        <end position="432"/>
    </location>
</feature>
<name>A0A1I3KD50_9BACL</name>
<sequence>MSQHEKLYDLIVLGTGENGKAAIASLEEQGKKVLYIDLETNLIASMSVQVPYENTSDEITDHQQPFKILAHTQTLNTSTYELKTYIFQSKASEESQAEVAATEEDEAFAFTEDGETQIIEEIDAEIEEVKETLEECHEEDVETIEVDEEDIELEEAVETVEEQEELHRESEYIEVVAEEETEEIEGMESECEEDGFSIQTETETENQKEWEVQSLSSKEQSLEQPEANDTSLNAMEERGLSLRKKLLRRKYQSDLNHNSTSLIQPLNSKPENQMDEKVELSAPGTEETAQTLEISMQKPVETDQSDHSFDSPIDSIYDRELKLRKKLLGRNRHSLTNPERTSQQKNDTEETKETIVKKSVSLLDTYKPSTVRQAEELSETLSFEPFTPRRRSRAKKKNRLFANIVSRPAQARKRPSPSSATTPYNDITSSVHTNHMPMQDETYEINDSYYTPSSHNSNPAHTLKADTIEFEDAYGYNQWEDFFTPFSHSSRKRQEMNKIEKRKIALRGLHNLINNLG</sequence>
<dbReference type="EMBL" id="FORR01000001">
    <property type="protein sequence ID" value="SFI70412.1"/>
    <property type="molecule type" value="Genomic_DNA"/>
</dbReference>
<dbReference type="AlphaFoldDB" id="A0A1I3KD50"/>
<reference evidence="3 4" key="1">
    <citation type="submission" date="2016-10" db="EMBL/GenBank/DDBJ databases">
        <authorList>
            <person name="de Groot N.N."/>
        </authorList>
    </citation>
    <scope>NUCLEOTIDE SEQUENCE [LARGE SCALE GENOMIC DNA]</scope>
    <source>
        <strain evidence="3 4">DSM 44778</strain>
    </source>
</reference>
<feature type="compositionally biased region" description="Polar residues" evidence="2">
    <location>
        <begin position="253"/>
        <end position="271"/>
    </location>
</feature>
<evidence type="ECO:0000256" key="2">
    <source>
        <dbReference type="SAM" id="MobiDB-lite"/>
    </source>
</evidence>
<organism evidence="3 4">
    <name type="scientific">Thermoflavimicrobium dichotomicum</name>
    <dbReference type="NCBI Taxonomy" id="46223"/>
    <lineage>
        <taxon>Bacteria</taxon>
        <taxon>Bacillati</taxon>
        <taxon>Bacillota</taxon>
        <taxon>Bacilli</taxon>
        <taxon>Bacillales</taxon>
        <taxon>Thermoactinomycetaceae</taxon>
        <taxon>Thermoflavimicrobium</taxon>
    </lineage>
</organism>
<feature type="compositionally biased region" description="Acidic residues" evidence="2">
    <location>
        <begin position="183"/>
        <end position="195"/>
    </location>
</feature>
<evidence type="ECO:0000256" key="1">
    <source>
        <dbReference type="SAM" id="Coils"/>
    </source>
</evidence>
<feature type="compositionally biased region" description="Basic and acidic residues" evidence="2">
    <location>
        <begin position="300"/>
        <end position="309"/>
    </location>
</feature>
<dbReference type="OrthoDB" id="2988864at2"/>
<accession>A0A1I3KD50</accession>
<protein>
    <submittedName>
        <fullName evidence="3">Uncharacterized protein</fullName>
    </submittedName>
</protein>
<keyword evidence="4" id="KW-1185">Reference proteome</keyword>
<gene>
    <name evidence="3" type="ORF">SAMN05421852_101416</name>
</gene>
<feature type="coiled-coil region" evidence="1">
    <location>
        <begin position="119"/>
        <end position="166"/>
    </location>
</feature>
<dbReference type="RefSeq" id="WP_093227518.1">
    <property type="nucleotide sequence ID" value="NZ_FORR01000001.1"/>
</dbReference>
<dbReference type="STRING" id="46223.SAMN05421852_101416"/>
<evidence type="ECO:0000313" key="4">
    <source>
        <dbReference type="Proteomes" id="UP000199545"/>
    </source>
</evidence>
<feature type="region of interest" description="Disordered" evidence="2">
    <location>
        <begin position="251"/>
        <end position="315"/>
    </location>
</feature>
<evidence type="ECO:0000313" key="3">
    <source>
        <dbReference type="EMBL" id="SFI70412.1"/>
    </source>
</evidence>
<feature type="compositionally biased region" description="Polar residues" evidence="2">
    <location>
        <begin position="416"/>
        <end position="432"/>
    </location>
</feature>